<keyword evidence="2" id="KW-0732">Signal</keyword>
<protein>
    <submittedName>
        <fullName evidence="4">O-antigen acetylase</fullName>
    </submittedName>
</protein>
<organism evidence="4">
    <name type="scientific">Paraconexibacter sp. AEG42_29</name>
    <dbReference type="NCBI Taxonomy" id="2997339"/>
    <lineage>
        <taxon>Bacteria</taxon>
        <taxon>Bacillati</taxon>
        <taxon>Actinomycetota</taxon>
        <taxon>Thermoleophilia</taxon>
        <taxon>Solirubrobacterales</taxon>
        <taxon>Paraconexibacteraceae</taxon>
        <taxon>Paraconexibacter</taxon>
    </lineage>
</organism>
<dbReference type="EMBL" id="CP114014">
    <property type="protein sequence ID" value="XAY08434.1"/>
    <property type="molecule type" value="Genomic_DNA"/>
</dbReference>
<proteinExistence type="predicted"/>
<sequence length="353" mass="37530">MTGTLTARARLALLSLALVAAAVGASAPAAGAGITEAPCFGAASRDPARPCQNPDLRRVVVPSPAEARSVPPADCRVAYRSRILFVCGWGDEPAQAGRTVALIGDSHAAHWRPAIEAVIRHRGWRAVSMSRAGCPLTEAYAKLPTVARSNSCRRWNRAVRAWLGRHPEVSVVFVAQHRIKVVPRRGLGQNATVTAGYRQAWESLLARNVKRVIVLRETPRDTPGTLACVAGAMAAGRPAGPACAVPRRYALPPDPAVAAARGMRSARVQVADFTNVFCSARLCLPVIGGALVHRDTEHMNRQFVASLGPLMVAKVDRLAASWRDPSRKADAFQQDGGAPKPLGIIHPPGRPAT</sequence>
<feature type="region of interest" description="Disordered" evidence="1">
    <location>
        <begin position="326"/>
        <end position="353"/>
    </location>
</feature>
<dbReference type="Pfam" id="PF19040">
    <property type="entry name" value="SGNH"/>
    <property type="match status" value="1"/>
</dbReference>
<dbReference type="KEGG" id="parq:DSM112329_05335"/>
<gene>
    <name evidence="4" type="ORF">DSM112329_05335</name>
</gene>
<dbReference type="RefSeq" id="WP_354699614.1">
    <property type="nucleotide sequence ID" value="NZ_CP114014.1"/>
</dbReference>
<reference evidence="4" key="1">
    <citation type="submission" date="2022-12" db="EMBL/GenBank/DDBJ databases">
        <title>Paraconexibacter alkalitolerans sp. nov. and Baekduia alba sp. nov., isolated from soil and emended description of the genera Paraconexibacter (Chun et al., 2020) and Baekduia (An et al., 2020).</title>
        <authorList>
            <person name="Vieira S."/>
            <person name="Huber K.J."/>
            <person name="Geppert A."/>
            <person name="Wolf J."/>
            <person name="Neumann-Schaal M."/>
            <person name="Muesken M."/>
            <person name="Overmann J."/>
        </authorList>
    </citation>
    <scope>NUCLEOTIDE SEQUENCE</scope>
    <source>
        <strain evidence="4">AEG42_29</strain>
    </source>
</reference>
<feature type="signal peptide" evidence="2">
    <location>
        <begin position="1"/>
        <end position="32"/>
    </location>
</feature>
<dbReference type="InterPro" id="IPR043968">
    <property type="entry name" value="SGNH"/>
</dbReference>
<accession>A0AAU7B3I0</accession>
<name>A0AAU7B3I0_9ACTN</name>
<feature type="domain" description="SGNH" evidence="3">
    <location>
        <begin position="89"/>
        <end position="311"/>
    </location>
</feature>
<dbReference type="AlphaFoldDB" id="A0AAU7B3I0"/>
<evidence type="ECO:0000259" key="3">
    <source>
        <dbReference type="Pfam" id="PF19040"/>
    </source>
</evidence>
<evidence type="ECO:0000313" key="4">
    <source>
        <dbReference type="EMBL" id="XAY08434.1"/>
    </source>
</evidence>
<feature type="chain" id="PRO_5043896401" evidence="2">
    <location>
        <begin position="33"/>
        <end position="353"/>
    </location>
</feature>
<evidence type="ECO:0000256" key="1">
    <source>
        <dbReference type="SAM" id="MobiDB-lite"/>
    </source>
</evidence>
<evidence type="ECO:0000256" key="2">
    <source>
        <dbReference type="SAM" id="SignalP"/>
    </source>
</evidence>